<protein>
    <recommendedName>
        <fullName evidence="6">NarX-like N-terminal domain-containing protein</fullName>
    </recommendedName>
</protein>
<evidence type="ECO:0000256" key="1">
    <source>
        <dbReference type="ARBA" id="ARBA00004141"/>
    </source>
</evidence>
<keyword evidence="5" id="KW-0732">Signal</keyword>
<dbReference type="InterPro" id="IPR042295">
    <property type="entry name" value="NarX-like_N_sf"/>
</dbReference>
<keyword evidence="8" id="KW-1185">Reference proteome</keyword>
<proteinExistence type="predicted"/>
<sequence>MLMGRLPALFLIMLLATSLPVEAVLTDAEAVNKSGRQRMLSQRIVKNYLMLGAGVNTEVAQKQLDASIALFEQQFLELSDYAPTQKIRDRLARVEEVWQQYRVQALATPDRQDAIWVLRKSNELLTLSNDVVTLIQQHAGGNNAKLVNVSGRQRMLSQRIAARYMAMAWGVDAEEIHGELHDSITLFDESLQFLRAAPENSAMIQKKLTKVQAQWQFSKAGFKGEKEGRYVPTVISVTTESILRKMNELTGDYEALMESQRQANADL</sequence>
<evidence type="ECO:0000259" key="6">
    <source>
        <dbReference type="Pfam" id="PF13675"/>
    </source>
</evidence>
<comment type="caution">
    <text evidence="7">The sequence shown here is derived from an EMBL/GenBank/DDBJ whole genome shotgun (WGS) entry which is preliminary data.</text>
</comment>
<keyword evidence="3" id="KW-1133">Transmembrane helix</keyword>
<keyword evidence="4" id="KW-0472">Membrane</keyword>
<name>A0ABP8UX22_9GAMM</name>
<evidence type="ECO:0000313" key="8">
    <source>
        <dbReference type="Proteomes" id="UP001500604"/>
    </source>
</evidence>
<comment type="subcellular location">
    <subcellularLocation>
        <location evidence="1">Membrane</location>
        <topology evidence="1">Multi-pass membrane protein</topology>
    </subcellularLocation>
</comment>
<evidence type="ECO:0000313" key="7">
    <source>
        <dbReference type="EMBL" id="GAA4648468.1"/>
    </source>
</evidence>
<evidence type="ECO:0000256" key="4">
    <source>
        <dbReference type="ARBA" id="ARBA00023136"/>
    </source>
</evidence>
<dbReference type="EMBL" id="BAABFL010000074">
    <property type="protein sequence ID" value="GAA4648468.1"/>
    <property type="molecule type" value="Genomic_DNA"/>
</dbReference>
<organism evidence="7 8">
    <name type="scientific">Kistimonas scapharcae</name>
    <dbReference type="NCBI Taxonomy" id="1036133"/>
    <lineage>
        <taxon>Bacteria</taxon>
        <taxon>Pseudomonadati</taxon>
        <taxon>Pseudomonadota</taxon>
        <taxon>Gammaproteobacteria</taxon>
        <taxon>Oceanospirillales</taxon>
        <taxon>Endozoicomonadaceae</taxon>
        <taxon>Kistimonas</taxon>
    </lineage>
</organism>
<dbReference type="Pfam" id="PF13675">
    <property type="entry name" value="PilJ"/>
    <property type="match status" value="2"/>
</dbReference>
<dbReference type="InterPro" id="IPR029095">
    <property type="entry name" value="NarX-like_N"/>
</dbReference>
<evidence type="ECO:0000256" key="3">
    <source>
        <dbReference type="ARBA" id="ARBA00022989"/>
    </source>
</evidence>
<evidence type="ECO:0000256" key="2">
    <source>
        <dbReference type="ARBA" id="ARBA00022692"/>
    </source>
</evidence>
<accession>A0ABP8UX22</accession>
<reference evidence="8" key="1">
    <citation type="journal article" date="2019" name="Int. J. Syst. Evol. Microbiol.">
        <title>The Global Catalogue of Microorganisms (GCM) 10K type strain sequencing project: providing services to taxonomists for standard genome sequencing and annotation.</title>
        <authorList>
            <consortium name="The Broad Institute Genomics Platform"/>
            <consortium name="The Broad Institute Genome Sequencing Center for Infectious Disease"/>
            <person name="Wu L."/>
            <person name="Ma J."/>
        </authorList>
    </citation>
    <scope>NUCLEOTIDE SEQUENCE [LARGE SCALE GENOMIC DNA]</scope>
    <source>
        <strain evidence="8">JCM 17805</strain>
    </source>
</reference>
<keyword evidence="2" id="KW-0812">Transmembrane</keyword>
<feature type="domain" description="NarX-like N-terminal" evidence="6">
    <location>
        <begin position="26"/>
        <end position="113"/>
    </location>
</feature>
<dbReference type="Gene3D" id="1.20.120.960">
    <property type="entry name" value="Histidine kinase NarX, sensor domain"/>
    <property type="match status" value="1"/>
</dbReference>
<feature type="chain" id="PRO_5045750893" description="NarX-like N-terminal domain-containing protein" evidence="5">
    <location>
        <begin position="24"/>
        <end position="267"/>
    </location>
</feature>
<feature type="signal peptide" evidence="5">
    <location>
        <begin position="1"/>
        <end position="23"/>
    </location>
</feature>
<evidence type="ECO:0000256" key="5">
    <source>
        <dbReference type="SAM" id="SignalP"/>
    </source>
</evidence>
<gene>
    <name evidence="7" type="ORF">GCM10023116_07370</name>
</gene>
<feature type="domain" description="NarX-like N-terminal" evidence="6">
    <location>
        <begin position="142"/>
        <end position="216"/>
    </location>
</feature>
<dbReference type="Proteomes" id="UP001500604">
    <property type="component" value="Unassembled WGS sequence"/>
</dbReference>